<name>A0A819YCB3_9BILA</name>
<keyword evidence="3" id="KW-1185">Reference proteome</keyword>
<accession>A0A819YCB3</accession>
<protein>
    <submittedName>
        <fullName evidence="2">Uncharacterized protein</fullName>
    </submittedName>
</protein>
<evidence type="ECO:0000313" key="2">
    <source>
        <dbReference type="EMBL" id="CAF4147611.1"/>
    </source>
</evidence>
<comment type="caution">
    <text evidence="2">The sequence shown here is derived from an EMBL/GenBank/DDBJ whole genome shotgun (WGS) entry which is preliminary data.</text>
</comment>
<feature type="region of interest" description="Disordered" evidence="1">
    <location>
        <begin position="1"/>
        <end position="80"/>
    </location>
</feature>
<dbReference type="EMBL" id="CAJOBP010000240">
    <property type="protein sequence ID" value="CAF4147611.1"/>
    <property type="molecule type" value="Genomic_DNA"/>
</dbReference>
<sequence>MSMSPRYLNQIRQSSRTSQRQRRPITAIGKKSSTQRRSLIRARWSSSTSPGPELVRMSRSQASSPSPPLPQKSITQPRSLSPITSLKVKHIIVESSKTVIGMVPVSLETNHEIDNSDSGSKNEKKDDIIYPENITDLYPYTIVARYRKALDETTNFRLKPILVGKDWPETFILGIEIFVQQHSCHLNFIGENIHLLTTDLVVTANFQFEIDLDYDNDITQSKENKAQFVLDFCKSVSKVLSCANHNVRVFSIDKMAKNLKASDINFGLITPDRQTAEQLVFMIYRYRFHKTPGLPDVLKRGSYPYYLSLGWYHHAFKLLDKYEGSKAWLGCVNAEREWPVAFHGTH</sequence>
<evidence type="ECO:0000256" key="1">
    <source>
        <dbReference type="SAM" id="MobiDB-lite"/>
    </source>
</evidence>
<organism evidence="2 3">
    <name type="scientific">Rotaria socialis</name>
    <dbReference type="NCBI Taxonomy" id="392032"/>
    <lineage>
        <taxon>Eukaryota</taxon>
        <taxon>Metazoa</taxon>
        <taxon>Spiralia</taxon>
        <taxon>Gnathifera</taxon>
        <taxon>Rotifera</taxon>
        <taxon>Eurotatoria</taxon>
        <taxon>Bdelloidea</taxon>
        <taxon>Philodinida</taxon>
        <taxon>Philodinidae</taxon>
        <taxon>Rotaria</taxon>
    </lineage>
</organism>
<reference evidence="2" key="1">
    <citation type="submission" date="2021-02" db="EMBL/GenBank/DDBJ databases">
        <authorList>
            <person name="Nowell W R."/>
        </authorList>
    </citation>
    <scope>NUCLEOTIDE SEQUENCE</scope>
</reference>
<dbReference type="AlphaFoldDB" id="A0A819YCB3"/>
<dbReference type="Proteomes" id="UP000663873">
    <property type="component" value="Unassembled WGS sequence"/>
</dbReference>
<gene>
    <name evidence="2" type="ORF">UJA718_LOCUS3274</name>
</gene>
<evidence type="ECO:0000313" key="3">
    <source>
        <dbReference type="Proteomes" id="UP000663873"/>
    </source>
</evidence>
<proteinExistence type="predicted"/>